<evidence type="ECO:0000259" key="8">
    <source>
        <dbReference type="PROSITE" id="PS51379"/>
    </source>
</evidence>
<dbReference type="GO" id="GO:0046872">
    <property type="term" value="F:metal ion binding"/>
    <property type="evidence" value="ECO:0007669"/>
    <property type="project" value="UniProtKB-KW"/>
</dbReference>
<dbReference type="GO" id="GO:0005886">
    <property type="term" value="C:plasma membrane"/>
    <property type="evidence" value="ECO:0007669"/>
    <property type="project" value="TreeGrafter"/>
</dbReference>
<evidence type="ECO:0000313" key="10">
    <source>
        <dbReference type="Proteomes" id="UP000054016"/>
    </source>
</evidence>
<feature type="transmembrane region" description="Helical" evidence="7">
    <location>
        <begin position="38"/>
        <end position="56"/>
    </location>
</feature>
<keyword evidence="7" id="KW-1133">Transmembrane helix</keyword>
<dbReference type="Pfam" id="PF13237">
    <property type="entry name" value="Fer4_10"/>
    <property type="match status" value="1"/>
</dbReference>
<keyword evidence="4" id="KW-0249">Electron transport</keyword>
<evidence type="ECO:0000256" key="3">
    <source>
        <dbReference type="ARBA" id="ARBA00022723"/>
    </source>
</evidence>
<keyword evidence="3" id="KW-0479">Metal-binding</keyword>
<keyword evidence="7" id="KW-0472">Membrane</keyword>
<organism evidence="9 10">
    <name type="scientific">miscellaneous Crenarchaeota group-1 archaeon SG8-32-3</name>
    <dbReference type="NCBI Taxonomy" id="1685125"/>
    <lineage>
        <taxon>Archaea</taxon>
        <taxon>Candidatus Bathyarchaeota</taxon>
        <taxon>MCG-1</taxon>
    </lineage>
</organism>
<comment type="caution">
    <text evidence="9">The sequence shown here is derived from an EMBL/GenBank/DDBJ whole genome shotgun (WGS) entry which is preliminary data.</text>
</comment>
<dbReference type="Gene3D" id="3.30.70.20">
    <property type="match status" value="1"/>
</dbReference>
<dbReference type="InterPro" id="IPR017900">
    <property type="entry name" value="4Fe4S_Fe_S_CS"/>
</dbReference>
<name>A0A0M0BSA3_9ARCH</name>
<evidence type="ECO:0000256" key="2">
    <source>
        <dbReference type="ARBA" id="ARBA00022485"/>
    </source>
</evidence>
<feature type="domain" description="4Fe-4S ferredoxin-type" evidence="8">
    <location>
        <begin position="248"/>
        <end position="277"/>
    </location>
</feature>
<keyword evidence="2" id="KW-0004">4Fe-4S</keyword>
<dbReference type="Proteomes" id="UP000054016">
    <property type="component" value="Unassembled WGS sequence"/>
</dbReference>
<keyword evidence="7" id="KW-0812">Transmembrane</keyword>
<evidence type="ECO:0000256" key="7">
    <source>
        <dbReference type="SAM" id="Phobius"/>
    </source>
</evidence>
<accession>A0A0M0BSA3</accession>
<feature type="transmembrane region" description="Helical" evidence="7">
    <location>
        <begin position="12"/>
        <end position="29"/>
    </location>
</feature>
<dbReference type="GO" id="GO:0016491">
    <property type="term" value="F:oxidoreductase activity"/>
    <property type="evidence" value="ECO:0007669"/>
    <property type="project" value="UniProtKB-ARBA"/>
</dbReference>
<dbReference type="AlphaFoldDB" id="A0A0M0BSA3"/>
<proteinExistence type="predicted"/>
<keyword evidence="1" id="KW-0813">Transport</keyword>
<dbReference type="SUPFAM" id="SSF54862">
    <property type="entry name" value="4Fe-4S ferredoxins"/>
    <property type="match status" value="1"/>
</dbReference>
<keyword evidence="5" id="KW-0408">Iron</keyword>
<dbReference type="InterPro" id="IPR051684">
    <property type="entry name" value="Electron_Trans/Redox"/>
</dbReference>
<sequence length="334" mass="38419">MIWEIIGDALRISALAGFGIAGILTILIWKQNLRTRVTYIRLVVQAVASAALFYLFSKPIPLSYYLLLFPLTLFFGRLYCGWLCPFGFLMDLISQLKRIFRKTYRILPDRLNKSLHKLRYLLLLFFLLLPILLWIMDPPPNPDLAVVKLQYLIGPFQPYTVLIDPIMPLVVPWTSPFSLNSIYFNYPYAQNIVTYVSGDFGLAIAVFFVGLTLISSLLFRRPWCRFCPTGSSLAILNRLKGFKWAPLLYIEKNEEKCKDCEVCKIACPMQVSELYEQKNGRISSSQCILCARCVESCPHPDAIKLRMARKALFKSRNSAGKIPKWIRKLILRSK</sequence>
<dbReference type="EMBL" id="LFWV01000034">
    <property type="protein sequence ID" value="KON31448.1"/>
    <property type="molecule type" value="Genomic_DNA"/>
</dbReference>
<dbReference type="PANTHER" id="PTHR30176:SF3">
    <property type="entry name" value="FERREDOXIN-TYPE PROTEIN NAPH"/>
    <property type="match status" value="1"/>
</dbReference>
<protein>
    <recommendedName>
        <fullName evidence="8">4Fe-4S ferredoxin-type domain-containing protein</fullName>
    </recommendedName>
</protein>
<dbReference type="InterPro" id="IPR017896">
    <property type="entry name" value="4Fe4S_Fe-S-bd"/>
</dbReference>
<feature type="transmembrane region" description="Helical" evidence="7">
    <location>
        <begin position="62"/>
        <end position="93"/>
    </location>
</feature>
<evidence type="ECO:0000256" key="1">
    <source>
        <dbReference type="ARBA" id="ARBA00022448"/>
    </source>
</evidence>
<dbReference type="Pfam" id="PF12801">
    <property type="entry name" value="Fer4_5"/>
    <property type="match status" value="2"/>
</dbReference>
<feature type="transmembrane region" description="Helical" evidence="7">
    <location>
        <begin position="118"/>
        <end position="136"/>
    </location>
</feature>
<dbReference type="PROSITE" id="PS51379">
    <property type="entry name" value="4FE4S_FER_2"/>
    <property type="match status" value="2"/>
</dbReference>
<feature type="domain" description="4Fe-4S ferredoxin-type" evidence="8">
    <location>
        <begin position="278"/>
        <end position="308"/>
    </location>
</feature>
<dbReference type="PANTHER" id="PTHR30176">
    <property type="entry name" value="FERREDOXIN-TYPE PROTEIN NAPH"/>
    <property type="match status" value="1"/>
</dbReference>
<reference evidence="10" key="1">
    <citation type="submission" date="2015-06" db="EMBL/GenBank/DDBJ databases">
        <title>New insights into the roles of widespread benthic archaea in carbon and nitrogen cycling.</title>
        <authorList>
            <person name="Lazar C.S."/>
            <person name="Baker B.J."/>
            <person name="Seitz K.W."/>
            <person name="Hyde A.S."/>
            <person name="Dick G.J."/>
            <person name="Hinrichs K.-U."/>
            <person name="Teske A.P."/>
        </authorList>
    </citation>
    <scope>NUCLEOTIDE SEQUENCE [LARGE SCALE GENOMIC DNA]</scope>
</reference>
<gene>
    <name evidence="9" type="ORF">AC478_02780</name>
</gene>
<keyword evidence="6" id="KW-0411">Iron-sulfur</keyword>
<dbReference type="GO" id="GO:0051539">
    <property type="term" value="F:4 iron, 4 sulfur cluster binding"/>
    <property type="evidence" value="ECO:0007669"/>
    <property type="project" value="UniProtKB-KW"/>
</dbReference>
<evidence type="ECO:0000313" key="9">
    <source>
        <dbReference type="EMBL" id="KON31448.1"/>
    </source>
</evidence>
<evidence type="ECO:0000256" key="4">
    <source>
        <dbReference type="ARBA" id="ARBA00022982"/>
    </source>
</evidence>
<evidence type="ECO:0000256" key="5">
    <source>
        <dbReference type="ARBA" id="ARBA00023004"/>
    </source>
</evidence>
<evidence type="ECO:0000256" key="6">
    <source>
        <dbReference type="ARBA" id="ARBA00023014"/>
    </source>
</evidence>
<feature type="transmembrane region" description="Helical" evidence="7">
    <location>
        <begin position="200"/>
        <end position="219"/>
    </location>
</feature>
<dbReference type="PROSITE" id="PS00198">
    <property type="entry name" value="4FE4S_FER_1"/>
    <property type="match status" value="2"/>
</dbReference>